<dbReference type="Gene3D" id="1.25.40.10">
    <property type="entry name" value="Tetratricopeptide repeat domain"/>
    <property type="match status" value="2"/>
</dbReference>
<dbReference type="InterPro" id="IPR019734">
    <property type="entry name" value="TPR_rpt"/>
</dbReference>
<comment type="caution">
    <text evidence="5">The sequence shown here is derived from an EMBL/GenBank/DDBJ whole genome shotgun (WGS) entry which is preliminary data.</text>
</comment>
<feature type="compositionally biased region" description="Basic and acidic residues" evidence="4">
    <location>
        <begin position="756"/>
        <end position="773"/>
    </location>
</feature>
<evidence type="ECO:0000313" key="6">
    <source>
        <dbReference type="Proteomes" id="UP001150925"/>
    </source>
</evidence>
<feature type="repeat" description="TPR" evidence="3">
    <location>
        <begin position="142"/>
        <end position="175"/>
    </location>
</feature>
<feature type="repeat" description="TPR" evidence="3">
    <location>
        <begin position="216"/>
        <end position="249"/>
    </location>
</feature>
<dbReference type="SUPFAM" id="SSF48452">
    <property type="entry name" value="TPR-like"/>
    <property type="match status" value="2"/>
</dbReference>
<dbReference type="Pfam" id="PF13432">
    <property type="entry name" value="TPR_16"/>
    <property type="match status" value="2"/>
</dbReference>
<dbReference type="PANTHER" id="PTHR14017">
    <property type="entry name" value="LYSINE-SPECIFIC DEMETHYLASE"/>
    <property type="match status" value="1"/>
</dbReference>
<feature type="repeat" description="TPR" evidence="3">
    <location>
        <begin position="322"/>
        <end position="355"/>
    </location>
</feature>
<dbReference type="PANTHER" id="PTHR14017:SF1">
    <property type="entry name" value="LD02225P"/>
    <property type="match status" value="1"/>
</dbReference>
<dbReference type="GO" id="GO:0031490">
    <property type="term" value="F:chromatin DNA binding"/>
    <property type="evidence" value="ECO:0007669"/>
    <property type="project" value="TreeGrafter"/>
</dbReference>
<proteinExistence type="predicted"/>
<evidence type="ECO:0000256" key="2">
    <source>
        <dbReference type="ARBA" id="ARBA00023242"/>
    </source>
</evidence>
<dbReference type="PROSITE" id="PS50005">
    <property type="entry name" value="TPR"/>
    <property type="match status" value="8"/>
</dbReference>
<evidence type="ECO:0000256" key="3">
    <source>
        <dbReference type="PROSITE-ProRule" id="PRU00339"/>
    </source>
</evidence>
<organism evidence="5 6">
    <name type="scientific">Dispira parvispora</name>
    <dbReference type="NCBI Taxonomy" id="1520584"/>
    <lineage>
        <taxon>Eukaryota</taxon>
        <taxon>Fungi</taxon>
        <taxon>Fungi incertae sedis</taxon>
        <taxon>Zoopagomycota</taxon>
        <taxon>Kickxellomycotina</taxon>
        <taxon>Dimargaritomycetes</taxon>
        <taxon>Dimargaritales</taxon>
        <taxon>Dimargaritaceae</taxon>
        <taxon>Dispira</taxon>
    </lineage>
</organism>
<keyword evidence="6" id="KW-1185">Reference proteome</keyword>
<accession>A0A9W8AR46</accession>
<feature type="repeat" description="TPR" evidence="3">
    <location>
        <begin position="38"/>
        <end position="71"/>
    </location>
</feature>
<reference evidence="5" key="1">
    <citation type="submission" date="2022-07" db="EMBL/GenBank/DDBJ databases">
        <title>Phylogenomic reconstructions and comparative analyses of Kickxellomycotina fungi.</title>
        <authorList>
            <person name="Reynolds N.K."/>
            <person name="Stajich J.E."/>
            <person name="Barry K."/>
            <person name="Grigoriev I.V."/>
            <person name="Crous P."/>
            <person name="Smith M.E."/>
        </authorList>
    </citation>
    <scope>NUCLEOTIDE SEQUENCE</scope>
    <source>
        <strain evidence="5">RSA 1196</strain>
    </source>
</reference>
<feature type="compositionally biased region" description="Low complexity" evidence="4">
    <location>
        <begin position="435"/>
        <end position="453"/>
    </location>
</feature>
<dbReference type="GO" id="GO:0000122">
    <property type="term" value="P:negative regulation of transcription by RNA polymerase II"/>
    <property type="evidence" value="ECO:0007669"/>
    <property type="project" value="TreeGrafter"/>
</dbReference>
<dbReference type="GO" id="GO:0005634">
    <property type="term" value="C:nucleus"/>
    <property type="evidence" value="ECO:0007669"/>
    <property type="project" value="UniProtKB-SubCell"/>
</dbReference>
<feature type="compositionally biased region" description="Basic and acidic residues" evidence="4">
    <location>
        <begin position="651"/>
        <end position="678"/>
    </location>
</feature>
<evidence type="ECO:0000313" key="5">
    <source>
        <dbReference type="EMBL" id="KAJ1963156.1"/>
    </source>
</evidence>
<feature type="compositionally biased region" description="Low complexity" evidence="4">
    <location>
        <begin position="537"/>
        <end position="547"/>
    </location>
</feature>
<evidence type="ECO:0000256" key="4">
    <source>
        <dbReference type="SAM" id="MobiDB-lite"/>
    </source>
</evidence>
<dbReference type="AlphaFoldDB" id="A0A9W8AR46"/>
<dbReference type="SMART" id="SM00028">
    <property type="entry name" value="TPR"/>
    <property type="match status" value="10"/>
</dbReference>
<dbReference type="FunFam" id="1.25.40.10:FF:000403">
    <property type="entry name" value="General transcriptional repressor, putative"/>
    <property type="match status" value="1"/>
</dbReference>
<dbReference type="OrthoDB" id="418911at2759"/>
<dbReference type="Pfam" id="PF13181">
    <property type="entry name" value="TPR_8"/>
    <property type="match status" value="1"/>
</dbReference>
<feature type="compositionally biased region" description="Pro residues" evidence="4">
    <location>
        <begin position="11"/>
        <end position="29"/>
    </location>
</feature>
<feature type="region of interest" description="Disordered" evidence="4">
    <location>
        <begin position="420"/>
        <end position="781"/>
    </location>
</feature>
<dbReference type="InterPro" id="IPR011990">
    <property type="entry name" value="TPR-like_helical_dom_sf"/>
</dbReference>
<keyword evidence="2" id="KW-0539">Nucleus</keyword>
<feature type="compositionally biased region" description="Pro residues" evidence="4">
    <location>
        <begin position="700"/>
        <end position="715"/>
    </location>
</feature>
<gene>
    <name evidence="5" type="primary">SSN6_1</name>
    <name evidence="5" type="ORF">IWQ62_003306</name>
</gene>
<sequence>MGPASGLPMPNGHPTPMAPVPASKPPVVPPTKTVQEFENTWVKLGTVAEVLGESERAVKAYQTALQHNPYSVPALSLIAAVHRSREEYRPAAEYFQRVLNIDGNNGEVWGTLGHCYLMLDDLAQAFAAYQKALQYLSNPKEPKLWYGIGILYDRYENYEYAEEAFSAVLNMDPKFEKANEIQFRLGMICKSLQKYSVALQQFQRALDNPPKPLVKADILFQLAHVHDLNKAYAAAREYYEKVLAENPAHPKALFQLGWLYDIPKTGFTRPDYAETFLTRAVELEPKDSQAWYLLGRYYINHSQHTQAYEAYQQAVRLNEKNALYWCSIGVLYFQTQQFRDALDAYSRALGCNTTLSEVWYNLGILYETCNNQMNDAFHAYSRVLEYEPGNPIVQHRVQAIQQALATGNNVALSNIPQPREPVVEHHQSVSPSGITTGSSKSLLAGSSGANGTLPAPRRVNEKPAPVNPSQPLGPYGADAVRSVGDQAPLRTNAVPTSPYTQRPPAGPVQGRGDLGRPPAPMPSHGGPPLAPPPAPGYGPSHHSGSGYPIPPHQLAVGGNRGVQSPTKDQFSPRIAERRGHVPPPGAPHRGALVNSPHAAARGPPSHTSSPYTTDRRVPLGYRGDPPPQHPPSSMSHYPPSSGHPPPPPHHYPHENPEMAHRMGMRHPAEGQPRRRSDIMEGGPPNGGYYRPEDAQRPPYYGNPPGGPLGYPPQRPPSGGRLRDDDYKGVAESLISMGDAQRLGNHPSSMSNGMKRPPMDDPRQYHDYGHDNKRMGYPPGPA</sequence>
<feature type="repeat" description="TPR" evidence="3">
    <location>
        <begin position="288"/>
        <end position="321"/>
    </location>
</feature>
<dbReference type="Proteomes" id="UP001150925">
    <property type="component" value="Unassembled WGS sequence"/>
</dbReference>
<name>A0A9W8AR46_9FUNG</name>
<dbReference type="GO" id="GO:0017053">
    <property type="term" value="C:transcription repressor complex"/>
    <property type="evidence" value="ECO:0007669"/>
    <property type="project" value="TreeGrafter"/>
</dbReference>
<protein>
    <submittedName>
        <fullName evidence="5">Glucose repression mediator protein</fullName>
    </submittedName>
</protein>
<feature type="region of interest" description="Disordered" evidence="4">
    <location>
        <begin position="1"/>
        <end position="29"/>
    </location>
</feature>
<evidence type="ECO:0000256" key="1">
    <source>
        <dbReference type="ARBA" id="ARBA00004123"/>
    </source>
</evidence>
<feature type="repeat" description="TPR" evidence="3">
    <location>
        <begin position="179"/>
        <end position="212"/>
    </location>
</feature>
<keyword evidence="3" id="KW-0802">TPR repeat</keyword>
<dbReference type="GO" id="GO:0000978">
    <property type="term" value="F:RNA polymerase II cis-regulatory region sequence-specific DNA binding"/>
    <property type="evidence" value="ECO:0007669"/>
    <property type="project" value="TreeGrafter"/>
</dbReference>
<feature type="compositionally biased region" description="Low complexity" evidence="4">
    <location>
        <begin position="631"/>
        <end position="640"/>
    </location>
</feature>
<dbReference type="EMBL" id="JANBPY010000863">
    <property type="protein sequence ID" value="KAJ1963156.1"/>
    <property type="molecule type" value="Genomic_DNA"/>
</dbReference>
<dbReference type="InterPro" id="IPR051630">
    <property type="entry name" value="Corepressor-Demethylase"/>
</dbReference>
<feature type="repeat" description="TPR" evidence="3">
    <location>
        <begin position="72"/>
        <end position="105"/>
    </location>
</feature>
<dbReference type="Pfam" id="PF12895">
    <property type="entry name" value="ANAPC3"/>
    <property type="match status" value="1"/>
</dbReference>
<feature type="repeat" description="TPR" evidence="3">
    <location>
        <begin position="106"/>
        <end position="139"/>
    </location>
</feature>
<comment type="subcellular location">
    <subcellularLocation>
        <location evidence="1">Nucleus</location>
    </subcellularLocation>
</comment>